<dbReference type="GO" id="GO:0004674">
    <property type="term" value="F:protein serine/threonine kinase activity"/>
    <property type="evidence" value="ECO:0007669"/>
    <property type="project" value="UniProtKB-KW"/>
</dbReference>
<reference evidence="3" key="1">
    <citation type="journal article" date="2014" name="Int. J. Syst. Evol. Microbiol.">
        <title>Complete genome sequence of Corynebacterium casei LMG S-19264T (=DSM 44701T), isolated from a smear-ripened cheese.</title>
        <authorList>
            <consortium name="US DOE Joint Genome Institute (JGI-PGF)"/>
            <person name="Walter F."/>
            <person name="Albersmeier A."/>
            <person name="Kalinowski J."/>
            <person name="Ruckert C."/>
        </authorList>
    </citation>
    <scope>NUCLEOTIDE SEQUENCE</scope>
    <source>
        <strain evidence="3">CGMCC 1.15493</strain>
    </source>
</reference>
<name>A0A916YEE0_9HYPH</name>
<dbReference type="Proteomes" id="UP000613160">
    <property type="component" value="Unassembled WGS sequence"/>
</dbReference>
<keyword evidence="3" id="KW-0418">Kinase</keyword>
<dbReference type="CDD" id="cd16934">
    <property type="entry name" value="HATPase_RsbT-like"/>
    <property type="match status" value="1"/>
</dbReference>
<dbReference type="EMBL" id="BMJJ01000018">
    <property type="protein sequence ID" value="GGD41555.1"/>
    <property type="molecule type" value="Genomic_DNA"/>
</dbReference>
<proteinExistence type="predicted"/>
<dbReference type="InterPro" id="IPR050267">
    <property type="entry name" value="Anti-sigma-factor_SerPK"/>
</dbReference>
<keyword evidence="3" id="KW-0808">Transferase</keyword>
<dbReference type="PANTHER" id="PTHR35526:SF3">
    <property type="entry name" value="ANTI-SIGMA-F FACTOR RSBW"/>
    <property type="match status" value="1"/>
</dbReference>
<evidence type="ECO:0000313" key="4">
    <source>
        <dbReference type="Proteomes" id="UP000613160"/>
    </source>
</evidence>
<evidence type="ECO:0000259" key="2">
    <source>
        <dbReference type="Pfam" id="PF13581"/>
    </source>
</evidence>
<dbReference type="Pfam" id="PF13581">
    <property type="entry name" value="HATPase_c_2"/>
    <property type="match status" value="1"/>
</dbReference>
<gene>
    <name evidence="3" type="ORF">GCM10011335_50260</name>
</gene>
<dbReference type="PANTHER" id="PTHR35526">
    <property type="entry name" value="ANTI-SIGMA-F FACTOR RSBW-RELATED"/>
    <property type="match status" value="1"/>
</dbReference>
<organism evidence="3 4">
    <name type="scientific">Aureimonas glaciei</name>
    <dbReference type="NCBI Taxonomy" id="1776957"/>
    <lineage>
        <taxon>Bacteria</taxon>
        <taxon>Pseudomonadati</taxon>
        <taxon>Pseudomonadota</taxon>
        <taxon>Alphaproteobacteria</taxon>
        <taxon>Hyphomicrobiales</taxon>
        <taxon>Aurantimonadaceae</taxon>
        <taxon>Aureimonas</taxon>
    </lineage>
</organism>
<comment type="caution">
    <text evidence="3">The sequence shown here is derived from an EMBL/GenBank/DDBJ whole genome shotgun (WGS) entry which is preliminary data.</text>
</comment>
<accession>A0A916YEE0</accession>
<evidence type="ECO:0000313" key="3">
    <source>
        <dbReference type="EMBL" id="GGD41555.1"/>
    </source>
</evidence>
<keyword evidence="4" id="KW-1185">Reference proteome</keyword>
<evidence type="ECO:0000256" key="1">
    <source>
        <dbReference type="ARBA" id="ARBA00022527"/>
    </source>
</evidence>
<dbReference type="AlphaFoldDB" id="A0A916YEE0"/>
<dbReference type="InterPro" id="IPR036890">
    <property type="entry name" value="HATPase_C_sf"/>
</dbReference>
<dbReference type="RefSeq" id="WP_244640491.1">
    <property type="nucleotide sequence ID" value="NZ_BMJJ01000018.1"/>
</dbReference>
<dbReference type="InterPro" id="IPR003594">
    <property type="entry name" value="HATPase_dom"/>
</dbReference>
<reference evidence="3" key="2">
    <citation type="submission" date="2020-09" db="EMBL/GenBank/DDBJ databases">
        <authorList>
            <person name="Sun Q."/>
            <person name="Zhou Y."/>
        </authorList>
    </citation>
    <scope>NUCLEOTIDE SEQUENCE</scope>
    <source>
        <strain evidence="3">CGMCC 1.15493</strain>
    </source>
</reference>
<dbReference type="SUPFAM" id="SSF55874">
    <property type="entry name" value="ATPase domain of HSP90 chaperone/DNA topoisomerase II/histidine kinase"/>
    <property type="match status" value="1"/>
</dbReference>
<protein>
    <submittedName>
        <fullName evidence="3">Serine/threonine protein kinase</fullName>
    </submittedName>
</protein>
<dbReference type="Gene3D" id="3.30.565.10">
    <property type="entry name" value="Histidine kinase-like ATPase, C-terminal domain"/>
    <property type="match status" value="1"/>
</dbReference>
<sequence>MSDRLMMTILDEIDVADVRRQARDFALALGFRSAASYRLATAVSELAHNLHFHAYPGGSIRLSRLAEDDRIGIEIVALDAGPGIPDLGLAMRDGYSTNRGLGAGLPGVLRLADDFAIESETGTGTRVTATFWRP</sequence>
<keyword evidence="1 3" id="KW-0723">Serine/threonine-protein kinase</keyword>
<feature type="domain" description="Histidine kinase/HSP90-like ATPase" evidence="2">
    <location>
        <begin position="14"/>
        <end position="130"/>
    </location>
</feature>